<dbReference type="KEGG" id="gbc:GbCGDNIH3_2052"/>
<keyword evidence="1" id="KW-0812">Transmembrane</keyword>
<dbReference type="Proteomes" id="UP000019438">
    <property type="component" value="Chromosome"/>
</dbReference>
<dbReference type="PANTHER" id="PTHR40034:SF1">
    <property type="entry name" value="BSL5891 PROTEIN"/>
    <property type="match status" value="1"/>
</dbReference>
<gene>
    <name evidence="2" type="ORF">GbCGDNIH3_2052</name>
</gene>
<sequence length="82" mass="9316">MATPSAPIPSSKPVRHRAHPVRLLFLLPFVAMLAVPFYNRIEPSLGGVPFFYWYQMAWVFITAILAAIVYRAEHVADHKADH</sequence>
<dbReference type="PANTHER" id="PTHR40034">
    <property type="entry name" value="BSL5891 PROTEIN"/>
    <property type="match status" value="1"/>
</dbReference>
<evidence type="ECO:0000256" key="1">
    <source>
        <dbReference type="SAM" id="Phobius"/>
    </source>
</evidence>
<feature type="transmembrane region" description="Helical" evidence="1">
    <location>
        <begin position="50"/>
        <end position="70"/>
    </location>
</feature>
<protein>
    <recommendedName>
        <fullName evidence="4">DUF3311 domain-containing protein</fullName>
    </recommendedName>
</protein>
<dbReference type="AlphaFoldDB" id="A0AAN0VGJ6"/>
<dbReference type="Pfam" id="PF11755">
    <property type="entry name" value="DUF3311"/>
    <property type="match status" value="1"/>
</dbReference>
<evidence type="ECO:0000313" key="2">
    <source>
        <dbReference type="EMBL" id="AHJ63943.1"/>
    </source>
</evidence>
<evidence type="ECO:0008006" key="4">
    <source>
        <dbReference type="Google" id="ProtNLM"/>
    </source>
</evidence>
<accession>A0AAN0VGJ6</accession>
<reference evidence="3" key="1">
    <citation type="submission" date="2012-06" db="EMBL/GenBank/DDBJ databases">
        <title>Genome analysis of multiple Granulibacter bethesdensis isolates demonstrates substantial genome diversity.</title>
        <authorList>
            <person name="Greenberg D.E."/>
            <person name="Porcella S.F."/>
            <person name="Zarember K."/>
            <person name="Zelazny A.M."/>
            <person name="Bruno D."/>
            <person name="Martens C."/>
            <person name="Barbian K.D."/>
            <person name="Jaske E."/>
            <person name="Holland S.M."/>
        </authorList>
    </citation>
    <scope>NUCLEOTIDE SEQUENCE [LARGE SCALE GENOMIC DNA]</scope>
    <source>
        <strain evidence="3">CGDNIH3</strain>
    </source>
</reference>
<keyword evidence="1" id="KW-0472">Membrane</keyword>
<keyword evidence="1" id="KW-1133">Transmembrane helix</keyword>
<dbReference type="EMBL" id="CP003181">
    <property type="protein sequence ID" value="AHJ63943.1"/>
    <property type="molecule type" value="Genomic_DNA"/>
</dbReference>
<feature type="transmembrane region" description="Helical" evidence="1">
    <location>
        <begin position="21"/>
        <end position="38"/>
    </location>
</feature>
<name>A0AAN0VGJ6_9PROT</name>
<dbReference type="RefSeq" id="WP_025287372.1">
    <property type="nucleotide sequence ID" value="NZ_CP003181.2"/>
</dbReference>
<dbReference type="InterPro" id="IPR021741">
    <property type="entry name" value="DUF3311"/>
</dbReference>
<proteinExistence type="predicted"/>
<organism evidence="2 3">
    <name type="scientific">Granulibacter bethesdensis</name>
    <dbReference type="NCBI Taxonomy" id="364410"/>
    <lineage>
        <taxon>Bacteria</taxon>
        <taxon>Pseudomonadati</taxon>
        <taxon>Pseudomonadota</taxon>
        <taxon>Alphaproteobacteria</taxon>
        <taxon>Acetobacterales</taxon>
        <taxon>Acetobacteraceae</taxon>
        <taxon>Granulibacter</taxon>
    </lineage>
</organism>
<evidence type="ECO:0000313" key="3">
    <source>
        <dbReference type="Proteomes" id="UP000019438"/>
    </source>
</evidence>